<comment type="similarity">
    <text evidence="4">Belongs to the DNA polymerase type-Y family.</text>
</comment>
<dbReference type="PROSITE" id="PS51907">
    <property type="entry name" value="ZF_UBZ3"/>
    <property type="match status" value="1"/>
</dbReference>
<dbReference type="Pfam" id="PF18439">
    <property type="entry name" value="zf_UBZ"/>
    <property type="match status" value="1"/>
</dbReference>
<dbReference type="GO" id="GO:0005634">
    <property type="term" value="C:nucleus"/>
    <property type="evidence" value="ECO:0007669"/>
    <property type="project" value="UniProtKB-SubCell"/>
</dbReference>
<evidence type="ECO:0000256" key="11">
    <source>
        <dbReference type="ARBA" id="ARBA00022771"/>
    </source>
</evidence>
<feature type="compositionally biased region" description="Polar residues" evidence="19">
    <location>
        <begin position="498"/>
        <end position="510"/>
    </location>
</feature>
<keyword evidence="10" id="KW-0227">DNA damage</keyword>
<feature type="compositionally biased region" description="Basic and acidic residues" evidence="19">
    <location>
        <begin position="539"/>
        <end position="551"/>
    </location>
</feature>
<keyword evidence="13" id="KW-0460">Magnesium</keyword>
<dbReference type="Pfam" id="PF00817">
    <property type="entry name" value="IMS"/>
    <property type="match status" value="1"/>
</dbReference>
<evidence type="ECO:0000259" key="20">
    <source>
        <dbReference type="PROSITE" id="PS50173"/>
    </source>
</evidence>
<evidence type="ECO:0000256" key="10">
    <source>
        <dbReference type="ARBA" id="ARBA00022763"/>
    </source>
</evidence>
<evidence type="ECO:0000256" key="17">
    <source>
        <dbReference type="ARBA" id="ARBA00044975"/>
    </source>
</evidence>
<keyword evidence="12" id="KW-0862">Zinc</keyword>
<dbReference type="Gene3D" id="3.30.70.270">
    <property type="match status" value="1"/>
</dbReference>
<dbReference type="GO" id="GO:0035861">
    <property type="term" value="C:site of double-strand break"/>
    <property type="evidence" value="ECO:0007669"/>
    <property type="project" value="TreeGrafter"/>
</dbReference>
<dbReference type="GO" id="GO:0003887">
    <property type="term" value="F:DNA-directed DNA polymerase activity"/>
    <property type="evidence" value="ECO:0007669"/>
    <property type="project" value="UniProtKB-EC"/>
</dbReference>
<feature type="compositionally biased region" description="Basic and acidic residues" evidence="19">
    <location>
        <begin position="155"/>
        <end position="165"/>
    </location>
</feature>
<evidence type="ECO:0000256" key="1">
    <source>
        <dbReference type="ARBA" id="ARBA00001936"/>
    </source>
</evidence>
<dbReference type="InterPro" id="IPR041298">
    <property type="entry name" value="UBZ3"/>
</dbReference>
<evidence type="ECO:0000256" key="8">
    <source>
        <dbReference type="ARBA" id="ARBA00022695"/>
    </source>
</evidence>
<feature type="domain" description="UBZ3-type" evidence="21">
    <location>
        <begin position="688"/>
        <end position="722"/>
    </location>
</feature>
<dbReference type="InterPro" id="IPR001126">
    <property type="entry name" value="UmuC"/>
</dbReference>
<keyword evidence="15" id="KW-0234">DNA repair</keyword>
<dbReference type="AlphaFoldDB" id="A0A553N3N9"/>
<dbReference type="FunFam" id="1.10.150.20:FF:000014">
    <property type="entry name" value="Polymerase (DNA directed), eta"/>
    <property type="match status" value="1"/>
</dbReference>
<keyword evidence="14" id="KW-0832">Ubl conjugation</keyword>
<organism evidence="22 23">
    <name type="scientific">Danionella cerebrum</name>
    <dbReference type="NCBI Taxonomy" id="2873325"/>
    <lineage>
        <taxon>Eukaryota</taxon>
        <taxon>Metazoa</taxon>
        <taxon>Chordata</taxon>
        <taxon>Craniata</taxon>
        <taxon>Vertebrata</taxon>
        <taxon>Euteleostomi</taxon>
        <taxon>Actinopterygii</taxon>
        <taxon>Neopterygii</taxon>
        <taxon>Teleostei</taxon>
        <taxon>Ostariophysi</taxon>
        <taxon>Cypriniformes</taxon>
        <taxon>Danionidae</taxon>
        <taxon>Danioninae</taxon>
        <taxon>Danionella</taxon>
    </lineage>
</organism>
<dbReference type="PANTHER" id="PTHR45873">
    <property type="entry name" value="DNA POLYMERASE ETA"/>
    <property type="match status" value="1"/>
</dbReference>
<dbReference type="SUPFAM" id="SSF56672">
    <property type="entry name" value="DNA/RNA polymerases"/>
    <property type="match status" value="1"/>
</dbReference>
<dbReference type="PROSITE" id="PS50173">
    <property type="entry name" value="UMUC"/>
    <property type="match status" value="1"/>
</dbReference>
<evidence type="ECO:0000256" key="6">
    <source>
        <dbReference type="ARBA" id="ARBA00022634"/>
    </source>
</evidence>
<comment type="cofactor">
    <cofactor evidence="1">
        <name>Mn(2+)</name>
        <dbReference type="ChEBI" id="CHEBI:29035"/>
    </cofactor>
</comment>
<accession>A0A553N3N9</accession>
<dbReference type="Proteomes" id="UP000316079">
    <property type="component" value="Unassembled WGS sequence"/>
</dbReference>
<dbReference type="CDD" id="cd01702">
    <property type="entry name" value="PolY_Pol_eta"/>
    <property type="match status" value="1"/>
</dbReference>
<evidence type="ECO:0000256" key="12">
    <source>
        <dbReference type="ARBA" id="ARBA00022833"/>
    </source>
</evidence>
<dbReference type="InterPro" id="IPR052230">
    <property type="entry name" value="DNA_polymerase_eta"/>
</dbReference>
<keyword evidence="8" id="KW-0548">Nucleotidyltransferase</keyword>
<dbReference type="InterPro" id="IPR043502">
    <property type="entry name" value="DNA/RNA_pol_sf"/>
</dbReference>
<dbReference type="PIRSF" id="PIRSF036603">
    <property type="entry name" value="DPol_eta"/>
    <property type="match status" value="1"/>
</dbReference>
<dbReference type="GO" id="GO:0005657">
    <property type="term" value="C:replication fork"/>
    <property type="evidence" value="ECO:0007669"/>
    <property type="project" value="TreeGrafter"/>
</dbReference>
<dbReference type="InterPro" id="IPR017961">
    <property type="entry name" value="DNA_pol_Y-fam_little_finger"/>
</dbReference>
<gene>
    <name evidence="22" type="ORF">DNTS_010086</name>
</gene>
<reference evidence="22 23" key="1">
    <citation type="journal article" date="2019" name="Sci. Data">
        <title>Hybrid genome assembly and annotation of Danionella translucida.</title>
        <authorList>
            <person name="Kadobianskyi M."/>
            <person name="Schulze L."/>
            <person name="Schuelke M."/>
            <person name="Judkewitz B."/>
        </authorList>
    </citation>
    <scope>NUCLEOTIDE SEQUENCE [LARGE SCALE GENOMIC DNA]</scope>
    <source>
        <strain evidence="22 23">Bolton</strain>
    </source>
</reference>
<feature type="compositionally biased region" description="Low complexity" evidence="19">
    <location>
        <begin position="512"/>
        <end position="523"/>
    </location>
</feature>
<protein>
    <recommendedName>
        <fullName evidence="17">DNA polymerase eta</fullName>
        <ecNumber evidence="5">2.7.7.7</ecNumber>
    </recommendedName>
</protein>
<evidence type="ECO:0000256" key="7">
    <source>
        <dbReference type="ARBA" id="ARBA00022679"/>
    </source>
</evidence>
<dbReference type="GO" id="GO:0006281">
    <property type="term" value="P:DNA repair"/>
    <property type="evidence" value="ECO:0007669"/>
    <property type="project" value="UniProtKB-KW"/>
</dbReference>
<evidence type="ECO:0000256" key="2">
    <source>
        <dbReference type="ARBA" id="ARBA00001946"/>
    </source>
</evidence>
<feature type="region of interest" description="Disordered" evidence="19">
    <location>
        <begin position="135"/>
        <end position="175"/>
    </location>
</feature>
<dbReference type="Pfam" id="PF21704">
    <property type="entry name" value="POLH-Rev1_HhH"/>
    <property type="match status" value="1"/>
</dbReference>
<dbReference type="Gene3D" id="3.30.1490.100">
    <property type="entry name" value="DNA polymerase, Y-family, little finger domain"/>
    <property type="match status" value="1"/>
</dbReference>
<evidence type="ECO:0000256" key="18">
    <source>
        <dbReference type="ARBA" id="ARBA00049244"/>
    </source>
</evidence>
<feature type="compositionally biased region" description="Polar residues" evidence="19">
    <location>
        <begin position="138"/>
        <end position="147"/>
    </location>
</feature>
<dbReference type="FunFam" id="3.40.1170.60:FF:000003">
    <property type="entry name" value="DNA polymerase eta"/>
    <property type="match status" value="1"/>
</dbReference>
<comment type="caution">
    <text evidence="22">The sequence shown here is derived from an EMBL/GenBank/DDBJ whole genome shotgun (WGS) entry which is preliminary data.</text>
</comment>
<dbReference type="InterPro" id="IPR036775">
    <property type="entry name" value="DNA_pol_Y-fam_lit_finger_sf"/>
</dbReference>
<proteinExistence type="inferred from homology"/>
<evidence type="ECO:0000256" key="19">
    <source>
        <dbReference type="SAM" id="MobiDB-lite"/>
    </source>
</evidence>
<evidence type="ECO:0000313" key="23">
    <source>
        <dbReference type="Proteomes" id="UP000316079"/>
    </source>
</evidence>
<dbReference type="SUPFAM" id="SSF100879">
    <property type="entry name" value="Lesion bypass DNA polymerase (Y-family), little finger domain"/>
    <property type="match status" value="1"/>
</dbReference>
<comment type="cofactor">
    <cofactor evidence="2">
        <name>Mg(2+)</name>
        <dbReference type="ChEBI" id="CHEBI:18420"/>
    </cofactor>
</comment>
<keyword evidence="11" id="KW-0863">Zinc-finger</keyword>
<evidence type="ECO:0000256" key="9">
    <source>
        <dbReference type="ARBA" id="ARBA00022723"/>
    </source>
</evidence>
<evidence type="ECO:0000256" key="14">
    <source>
        <dbReference type="ARBA" id="ARBA00022843"/>
    </source>
</evidence>
<keyword evidence="16" id="KW-0539">Nucleus</keyword>
<dbReference type="GO" id="GO:0008270">
    <property type="term" value="F:zinc ion binding"/>
    <property type="evidence" value="ECO:0007669"/>
    <property type="project" value="UniProtKB-KW"/>
</dbReference>
<dbReference type="InterPro" id="IPR043128">
    <property type="entry name" value="Rev_trsase/Diguanyl_cyclase"/>
</dbReference>
<dbReference type="GO" id="GO:0042276">
    <property type="term" value="P:error-prone translesion synthesis"/>
    <property type="evidence" value="ECO:0007669"/>
    <property type="project" value="TreeGrafter"/>
</dbReference>
<evidence type="ECO:0000256" key="5">
    <source>
        <dbReference type="ARBA" id="ARBA00012417"/>
    </source>
</evidence>
<evidence type="ECO:0000256" key="4">
    <source>
        <dbReference type="ARBA" id="ARBA00010945"/>
    </source>
</evidence>
<dbReference type="Gene3D" id="1.10.150.20">
    <property type="entry name" value="5' to 3' exonuclease, C-terminal subdomain"/>
    <property type="match status" value="1"/>
</dbReference>
<evidence type="ECO:0000256" key="3">
    <source>
        <dbReference type="ARBA" id="ARBA00004123"/>
    </source>
</evidence>
<evidence type="ECO:0000256" key="13">
    <source>
        <dbReference type="ARBA" id="ARBA00022842"/>
    </source>
</evidence>
<feature type="region of interest" description="Disordered" evidence="19">
    <location>
        <begin position="498"/>
        <end position="555"/>
    </location>
</feature>
<dbReference type="PANTHER" id="PTHR45873:SF1">
    <property type="entry name" value="DNA POLYMERASE ETA"/>
    <property type="match status" value="1"/>
</dbReference>
<dbReference type="FunFam" id="3.30.1490.100:FF:000007">
    <property type="entry name" value="DNA polymerase eta"/>
    <property type="match status" value="1"/>
</dbReference>
<dbReference type="EC" id="2.7.7.7" evidence="5"/>
<evidence type="ECO:0000313" key="22">
    <source>
        <dbReference type="EMBL" id="TRY60042.1"/>
    </source>
</evidence>
<dbReference type="EMBL" id="SRMA01027084">
    <property type="protein sequence ID" value="TRY60042.1"/>
    <property type="molecule type" value="Genomic_DNA"/>
</dbReference>
<feature type="region of interest" description="Disordered" evidence="19">
    <location>
        <begin position="733"/>
        <end position="758"/>
    </location>
</feature>
<name>A0A553N3N9_9TELE</name>
<dbReference type="GO" id="GO:0003684">
    <property type="term" value="F:damaged DNA binding"/>
    <property type="evidence" value="ECO:0007669"/>
    <property type="project" value="InterPro"/>
</dbReference>
<dbReference type="GO" id="GO:0009411">
    <property type="term" value="P:response to UV"/>
    <property type="evidence" value="ECO:0007669"/>
    <property type="project" value="UniProtKB-ARBA"/>
</dbReference>
<keyword evidence="9" id="KW-0479">Metal-binding</keyword>
<comment type="catalytic activity">
    <reaction evidence="18">
        <text>DNA(n) + a 2'-deoxyribonucleoside 5'-triphosphate = DNA(n+1) + diphosphate</text>
        <dbReference type="Rhea" id="RHEA:22508"/>
        <dbReference type="Rhea" id="RHEA-COMP:17339"/>
        <dbReference type="Rhea" id="RHEA-COMP:17340"/>
        <dbReference type="ChEBI" id="CHEBI:33019"/>
        <dbReference type="ChEBI" id="CHEBI:61560"/>
        <dbReference type="ChEBI" id="CHEBI:173112"/>
        <dbReference type="EC" id="2.7.7.7"/>
    </reaction>
</comment>
<dbReference type="OrthoDB" id="5723at2759"/>
<evidence type="ECO:0000256" key="15">
    <source>
        <dbReference type="ARBA" id="ARBA00023204"/>
    </source>
</evidence>
<evidence type="ECO:0000256" key="16">
    <source>
        <dbReference type="ARBA" id="ARBA00023242"/>
    </source>
</evidence>
<comment type="subcellular location">
    <subcellularLocation>
        <location evidence="3">Nucleus</location>
    </subcellularLocation>
</comment>
<sequence length="765" mass="83437">MDAGQERVVALVDMDCFYVQVEQRRNPALRNKPCVVAQYKTWRGGGIIAVSYEARARGVSRNMFADDAVKLCPDLQVARVPELHGKADLTHYREASVEVISVLSRFAVIERASIDEAYLDLTRCVEERLSHGAGAGITGQQLKSTHVQGFPQDPSGREAPPDKGSGHSSRGTGDGSLAVSMGLGPRFISVANANASMAATGTRDGNTSLVSHLLVLLPESLRASGVEQWLDSLSSCSSAALRLTVAAVVVEEMRAAVEEHTGFQCSAGISHNKVLAKLACGLNKPNRQTLLPLVSVPQLFSTLPIRKIRNLGGKLGASISETLNVENMGDLTRFSRKQLEQHFGEKTGTWLFDLCRGIEFEPVKPRQLPQSIGCSKNFPGKTCLASTQQVQHWLHQLALELEERLRKDRDMNARVARQLTVGVRQAGALRSISRCCSLPRYEALKICSDAFSLIRSLNSAGAQPQAWSPALTLLHLSAGKFSELSSSGGITSFLSGDAVSSQSPLTSTPAPRSRCSRSGRSSGAIQSLFERAAEKRKRQTEETRGEEENTDGRAAVLHRSLEMKPMSDEGVKELGEEKTDFTKLSLHFEEGNKTFISSGGSSFFKRKSLERNLKKPLSEEEKSEDWEAAKSDLVGRFGAELRDCEDSELAGGSSFFHSKTLERDGSRKGLQHEAVRDVSEVKKETGVSSEDIVVCERCRLQVSVWEMPEHNDFHFAQDLQKSFSSASRTLLSGGASNPLGGTPKAKRARVQKSTTGTLDAFFKRS</sequence>
<dbReference type="Pfam" id="PF11799">
    <property type="entry name" value="IMS_C"/>
    <property type="match status" value="1"/>
</dbReference>
<feature type="domain" description="UmuC" evidence="20">
    <location>
        <begin position="9"/>
        <end position="312"/>
    </location>
</feature>
<keyword evidence="23" id="KW-1185">Reference proteome</keyword>
<keyword evidence="7" id="KW-0808">Transferase</keyword>
<dbReference type="Gene3D" id="3.40.1170.60">
    <property type="match status" value="1"/>
</dbReference>
<dbReference type="STRING" id="623744.A0A553N3N9"/>
<evidence type="ECO:0000259" key="21">
    <source>
        <dbReference type="PROSITE" id="PS51907"/>
    </source>
</evidence>
<keyword evidence="6" id="KW-0237">DNA synthesis</keyword>